<dbReference type="Pfam" id="PF11662">
    <property type="entry name" value="DUF3263"/>
    <property type="match status" value="1"/>
</dbReference>
<feature type="region of interest" description="Disordered" evidence="1">
    <location>
        <begin position="1"/>
        <end position="22"/>
    </location>
</feature>
<comment type="caution">
    <text evidence="2">The sequence shown here is derived from an EMBL/GenBank/DDBJ whole genome shotgun (WGS) entry which is preliminary data.</text>
</comment>
<organism evidence="2 3">
    <name type="scientific">Plantibacter flavus</name>
    <dbReference type="NCBI Taxonomy" id="150123"/>
    <lineage>
        <taxon>Bacteria</taxon>
        <taxon>Bacillati</taxon>
        <taxon>Actinomycetota</taxon>
        <taxon>Actinomycetes</taxon>
        <taxon>Micrococcales</taxon>
        <taxon>Microbacteriaceae</taxon>
        <taxon>Plantibacter</taxon>
    </lineage>
</organism>
<dbReference type="AlphaFoldDB" id="A0A3N2C0P9"/>
<dbReference type="RefSeq" id="WP_086474690.1">
    <property type="nucleotide sequence ID" value="NZ_FXAP01000001.1"/>
</dbReference>
<dbReference type="InterPro" id="IPR021678">
    <property type="entry name" value="DUF3263"/>
</dbReference>
<reference evidence="2 3" key="1">
    <citation type="submission" date="2018-11" db="EMBL/GenBank/DDBJ databases">
        <title>Sequencing the genomes of 1000 actinobacteria strains.</title>
        <authorList>
            <person name="Klenk H.-P."/>
        </authorList>
    </citation>
    <scope>NUCLEOTIDE SEQUENCE [LARGE SCALE GENOMIC DNA]</scope>
    <source>
        <strain evidence="2 3">DSM 14012</strain>
    </source>
</reference>
<gene>
    <name evidence="2" type="ORF">EDD42_1135</name>
</gene>
<sequence>MQPASRTPADDDASTPTGGLDQRELEILEFESHWMQHVGAKEAAIRDRFALSPARYYQLLGALIDSPSALAHDPMLIKRLQRTRDARLSARGASAPRTDG</sequence>
<dbReference type="Proteomes" id="UP000266915">
    <property type="component" value="Unassembled WGS sequence"/>
</dbReference>
<proteinExistence type="predicted"/>
<evidence type="ECO:0000313" key="2">
    <source>
        <dbReference type="EMBL" id="ROR81085.1"/>
    </source>
</evidence>
<evidence type="ECO:0000313" key="3">
    <source>
        <dbReference type="Proteomes" id="UP000266915"/>
    </source>
</evidence>
<protein>
    <submittedName>
        <fullName evidence="2">Uncharacterized protein DUF3263</fullName>
    </submittedName>
</protein>
<keyword evidence="3" id="KW-1185">Reference proteome</keyword>
<dbReference type="EMBL" id="RKHL01000001">
    <property type="protein sequence ID" value="ROR81085.1"/>
    <property type="molecule type" value="Genomic_DNA"/>
</dbReference>
<name>A0A3N2C0P9_9MICO</name>
<accession>A0A3N2C0P9</accession>
<evidence type="ECO:0000256" key="1">
    <source>
        <dbReference type="SAM" id="MobiDB-lite"/>
    </source>
</evidence>